<dbReference type="InParanoid" id="F7E009"/>
<keyword evidence="5" id="KW-0106">Calcium</keyword>
<feature type="domain" description="EF-hand" evidence="8">
    <location>
        <begin position="49"/>
        <end position="84"/>
    </location>
</feature>
<dbReference type="Xenbase" id="XB-GENE-6039675">
    <property type="gene designation" value="guca1c"/>
</dbReference>
<reference evidence="9" key="1">
    <citation type="journal article" date="2010" name="Science">
        <title>The genome of the Western clawed frog Xenopus tropicalis.</title>
        <authorList>
            <person name="Hellsten U."/>
            <person name="Harland R.M."/>
            <person name="Gilchrist M.J."/>
            <person name="Hendrix D."/>
            <person name="Jurka J."/>
            <person name="Kapitonov V."/>
            <person name="Ovcharenko I."/>
            <person name="Putnam N.H."/>
            <person name="Shu S."/>
            <person name="Taher L."/>
            <person name="Blitz I.L."/>
            <person name="Blumberg B."/>
            <person name="Dichmann D.S."/>
            <person name="Dubchak I."/>
            <person name="Amaya E."/>
            <person name="Detter J.C."/>
            <person name="Fletcher R."/>
            <person name="Gerhard D.S."/>
            <person name="Goodstein D."/>
            <person name="Graves T."/>
            <person name="Grigoriev I.V."/>
            <person name="Grimwood J."/>
            <person name="Kawashima T."/>
            <person name="Lindquist E."/>
            <person name="Lucas S.M."/>
            <person name="Mead P.E."/>
            <person name="Mitros T."/>
            <person name="Ogino H."/>
            <person name="Ohta Y."/>
            <person name="Poliakov A.V."/>
            <person name="Pollet N."/>
            <person name="Robert J."/>
            <person name="Salamov A."/>
            <person name="Sater A.K."/>
            <person name="Schmutz J."/>
            <person name="Terry A."/>
            <person name="Vize P.D."/>
            <person name="Warren W.C."/>
            <person name="Wells D."/>
            <person name="Wills A."/>
            <person name="Wilson R.K."/>
            <person name="Zimmerman L.B."/>
            <person name="Zorn A.M."/>
            <person name="Grainger R."/>
            <person name="Grammer T."/>
            <person name="Khokha M.K."/>
            <person name="Richardson P.M."/>
            <person name="Rokhsar D.S."/>
        </authorList>
    </citation>
    <scope>NUCLEOTIDE SEQUENCE [LARGE SCALE GENOMIC DNA]</scope>
    <source>
        <strain evidence="9">Nigerian</strain>
    </source>
</reference>
<keyword evidence="6" id="KW-0449">Lipoprotein</keyword>
<keyword evidence="3" id="KW-0479">Metal-binding</keyword>
<evidence type="ECO:0000256" key="1">
    <source>
        <dbReference type="ARBA" id="ARBA00022606"/>
    </source>
</evidence>
<dbReference type="FunFam" id="1.10.238.10:FF:000052">
    <property type="entry name" value="Guanylate cyclase activator 1A"/>
    <property type="match status" value="1"/>
</dbReference>
<dbReference type="PANTHER" id="PTHR23055:SF80">
    <property type="entry name" value="GUANYLYL CYCLASE-ACTIVATING PROTEIN 3"/>
    <property type="match status" value="1"/>
</dbReference>
<organism evidence="9">
    <name type="scientific">Xenopus tropicalis</name>
    <name type="common">Western clawed frog</name>
    <name type="synonym">Silurana tropicalis</name>
    <dbReference type="NCBI Taxonomy" id="8364"/>
    <lineage>
        <taxon>Eukaryota</taxon>
        <taxon>Metazoa</taxon>
        <taxon>Chordata</taxon>
        <taxon>Craniata</taxon>
        <taxon>Vertebrata</taxon>
        <taxon>Euteleostomi</taxon>
        <taxon>Amphibia</taxon>
        <taxon>Batrachia</taxon>
        <taxon>Anura</taxon>
        <taxon>Pipoidea</taxon>
        <taxon>Pipidae</taxon>
        <taxon>Xenopodinae</taxon>
        <taxon>Xenopus</taxon>
        <taxon>Silurana</taxon>
    </lineage>
</organism>
<dbReference type="InterPro" id="IPR002048">
    <property type="entry name" value="EF_hand_dom"/>
</dbReference>
<accession>F7E009</accession>
<keyword evidence="2" id="KW-0519">Myristate</keyword>
<dbReference type="PROSITE" id="PS00018">
    <property type="entry name" value="EF_HAND_1"/>
    <property type="match status" value="3"/>
</dbReference>
<evidence type="ECO:0000256" key="7">
    <source>
        <dbReference type="ARBA" id="ARBA00023305"/>
    </source>
</evidence>
<dbReference type="AlphaFoldDB" id="F7E009"/>
<dbReference type="PROSITE" id="PS50222">
    <property type="entry name" value="EF_HAND_2"/>
    <property type="match status" value="3"/>
</dbReference>
<feature type="domain" description="EF-hand" evidence="8">
    <location>
        <begin position="127"/>
        <end position="162"/>
    </location>
</feature>
<dbReference type="InterPro" id="IPR011992">
    <property type="entry name" value="EF-hand-dom_pair"/>
</dbReference>
<dbReference type="Ensembl" id="ENSXETT00000020214">
    <property type="protein sequence ID" value="ENSXETP00000020214"/>
    <property type="gene ID" value="ENSXETG00000009207"/>
</dbReference>
<keyword evidence="1" id="KW-0716">Sensory transduction</keyword>
<keyword evidence="7" id="KW-0844">Vision</keyword>
<dbReference type="ExpressionAtlas" id="F7E009">
    <property type="expression patterns" value="baseline"/>
</dbReference>
<feature type="domain" description="EF-hand" evidence="8">
    <location>
        <begin position="85"/>
        <end position="120"/>
    </location>
</feature>
<gene>
    <name evidence="9" type="primary">guca1c</name>
</gene>
<evidence type="ECO:0000256" key="6">
    <source>
        <dbReference type="ARBA" id="ARBA00023288"/>
    </source>
</evidence>
<dbReference type="GO" id="GO:0005509">
    <property type="term" value="F:calcium ion binding"/>
    <property type="evidence" value="ECO:0007669"/>
    <property type="project" value="InterPro"/>
</dbReference>
<dbReference type="SMART" id="SM00054">
    <property type="entry name" value="EFh"/>
    <property type="match status" value="3"/>
</dbReference>
<evidence type="ECO:0000313" key="9">
    <source>
        <dbReference type="Ensembl" id="ENSXETP00000020214"/>
    </source>
</evidence>
<dbReference type="PANTHER" id="PTHR23055">
    <property type="entry name" value="CALCIUM BINDING PROTEINS"/>
    <property type="match status" value="1"/>
</dbReference>
<evidence type="ECO:0000259" key="8">
    <source>
        <dbReference type="PROSITE" id="PS50222"/>
    </source>
</evidence>
<dbReference type="GO" id="GO:0007601">
    <property type="term" value="P:visual perception"/>
    <property type="evidence" value="ECO:0007669"/>
    <property type="project" value="UniProtKB-KW"/>
</dbReference>
<proteinExistence type="predicted"/>
<dbReference type="Pfam" id="PF13499">
    <property type="entry name" value="EF-hand_7"/>
    <property type="match status" value="1"/>
</dbReference>
<dbReference type="HOGENOM" id="CLU_072366_4_1_1"/>
<dbReference type="eggNOG" id="KOG0044">
    <property type="taxonomic scope" value="Eukaryota"/>
</dbReference>
<dbReference type="Pfam" id="PF00036">
    <property type="entry name" value="EF-hand_1"/>
    <property type="match status" value="1"/>
</dbReference>
<dbReference type="PRINTS" id="PR00450">
    <property type="entry name" value="RECOVERIN"/>
</dbReference>
<dbReference type="FunCoup" id="F7E009">
    <property type="interactions" value="19"/>
</dbReference>
<evidence type="ECO:0000256" key="2">
    <source>
        <dbReference type="ARBA" id="ARBA00022707"/>
    </source>
</evidence>
<sequence length="200" mass="22678">MGASNSAADDSNAMELHKWYGKFMKECPSGQLSLHEFKELLGLQGMNFEANRYIDQVFSTFDMNKDGFIDFLEFIAAINLVLRGKIDQKLKWYFKLYDADGNGSIDRKELLSILTAVRAINGHRGMSPEEFTSMVFEKIDVNGDGELTLEEFINGIEKDEQLLEIISKTFDLSNVLKTIQNGRSIPMAFIYSGSVKYKLT</sequence>
<dbReference type="CDD" id="cd00051">
    <property type="entry name" value="EFh"/>
    <property type="match status" value="2"/>
</dbReference>
<name>F7E009_XENTR</name>
<dbReference type="GeneTree" id="ENSGT00940000162847"/>
<dbReference type="GO" id="GO:0001750">
    <property type="term" value="C:photoreceptor outer segment"/>
    <property type="evidence" value="ECO:0007669"/>
    <property type="project" value="UniProtKB-ARBA"/>
</dbReference>
<keyword evidence="4" id="KW-0677">Repeat</keyword>
<dbReference type="InterPro" id="IPR018247">
    <property type="entry name" value="EF_Hand_1_Ca_BS"/>
</dbReference>
<dbReference type="InterPro" id="IPR028846">
    <property type="entry name" value="Recoverin"/>
</dbReference>
<evidence type="ECO:0000256" key="3">
    <source>
        <dbReference type="ARBA" id="ARBA00022723"/>
    </source>
</evidence>
<protein>
    <submittedName>
        <fullName evidence="9">Guanylate cyclase activator 1C</fullName>
    </submittedName>
</protein>
<dbReference type="Gene3D" id="1.10.238.10">
    <property type="entry name" value="EF-hand"/>
    <property type="match status" value="2"/>
</dbReference>
<reference evidence="9" key="2">
    <citation type="submission" date="2011-06" db="UniProtKB">
        <authorList>
            <consortium name="Ensembl"/>
        </authorList>
    </citation>
    <scope>IDENTIFICATION</scope>
</reference>
<evidence type="ECO:0000256" key="5">
    <source>
        <dbReference type="ARBA" id="ARBA00022837"/>
    </source>
</evidence>
<evidence type="ECO:0000256" key="4">
    <source>
        <dbReference type="ARBA" id="ARBA00022737"/>
    </source>
</evidence>
<dbReference type="SUPFAM" id="SSF47473">
    <property type="entry name" value="EF-hand"/>
    <property type="match status" value="1"/>
</dbReference>